<dbReference type="GO" id="GO:0005524">
    <property type="term" value="F:ATP binding"/>
    <property type="evidence" value="ECO:0007669"/>
    <property type="project" value="UniProtKB-UniRule"/>
</dbReference>
<dbReference type="GO" id="GO:0046872">
    <property type="term" value="F:metal ion binding"/>
    <property type="evidence" value="ECO:0007669"/>
    <property type="project" value="InterPro"/>
</dbReference>
<feature type="domain" description="Biotin carboxylation" evidence="7">
    <location>
        <begin position="1"/>
        <end position="443"/>
    </location>
</feature>
<dbReference type="PANTHER" id="PTHR18866">
    <property type="entry name" value="CARBOXYLASE:PYRUVATE/ACETYL-COA/PROPIONYL-COA CARBOXYLASE"/>
    <property type="match status" value="1"/>
</dbReference>
<dbReference type="InterPro" id="IPR011764">
    <property type="entry name" value="Biotin_carboxylation_dom"/>
</dbReference>
<organism evidence="8 9">
    <name type="scientific">Thermoanaerobaculum aquaticum</name>
    <dbReference type="NCBI Taxonomy" id="1312852"/>
    <lineage>
        <taxon>Bacteria</taxon>
        <taxon>Pseudomonadati</taxon>
        <taxon>Acidobacteriota</taxon>
        <taxon>Thermoanaerobaculia</taxon>
        <taxon>Thermoanaerobaculales</taxon>
        <taxon>Thermoanaerobaculaceae</taxon>
        <taxon>Thermoanaerobaculum</taxon>
    </lineage>
</organism>
<dbReference type="EMBL" id="JMFG01000011">
    <property type="protein sequence ID" value="KDA54127.1"/>
    <property type="molecule type" value="Genomic_DNA"/>
</dbReference>
<protein>
    <recommendedName>
        <fullName evidence="10">Acetyl-CoA carboxylase biotin carboxylase subunit</fullName>
    </recommendedName>
</protein>
<dbReference type="InterPro" id="IPR005482">
    <property type="entry name" value="Biotin_COase_C"/>
</dbReference>
<dbReference type="InterPro" id="IPR016185">
    <property type="entry name" value="PreATP-grasp_dom_sf"/>
</dbReference>
<proteinExistence type="predicted"/>
<dbReference type="SMART" id="SM00878">
    <property type="entry name" value="Biotin_carb_C"/>
    <property type="match status" value="1"/>
</dbReference>
<dbReference type="PROSITE" id="PS50979">
    <property type="entry name" value="BC"/>
    <property type="match status" value="1"/>
</dbReference>
<reference evidence="8 9" key="1">
    <citation type="submission" date="2014-04" db="EMBL/GenBank/DDBJ databases">
        <title>The Genome Sequence of Thermoanaerobaculum aquaticum MP-01, The First Cultivated Group 23 Acidobacterium.</title>
        <authorList>
            <person name="Stamps B.W."/>
            <person name="Losey N.A."/>
            <person name="Lawson P.A."/>
            <person name="Stevenson B.S."/>
        </authorList>
    </citation>
    <scope>NUCLEOTIDE SEQUENCE [LARGE SCALE GENOMIC DNA]</scope>
    <source>
        <strain evidence="8 9">MP-01</strain>
    </source>
</reference>
<evidence type="ECO:0000313" key="9">
    <source>
        <dbReference type="Proteomes" id="UP000027284"/>
    </source>
</evidence>
<dbReference type="SUPFAM" id="SSF52440">
    <property type="entry name" value="PreATP-grasp domain"/>
    <property type="match status" value="1"/>
</dbReference>
<evidence type="ECO:0000256" key="4">
    <source>
        <dbReference type="ARBA" id="ARBA00023267"/>
    </source>
</evidence>
<accession>A0A062XNG8</accession>
<dbReference type="PROSITE" id="PS00867">
    <property type="entry name" value="CPSASE_2"/>
    <property type="match status" value="1"/>
</dbReference>
<feature type="domain" description="ATP-grasp" evidence="6">
    <location>
        <begin position="118"/>
        <end position="314"/>
    </location>
</feature>
<dbReference type="RefSeq" id="WP_038048161.1">
    <property type="nucleotide sequence ID" value="NZ_JMFG01000011.1"/>
</dbReference>
<evidence type="ECO:0000256" key="1">
    <source>
        <dbReference type="ARBA" id="ARBA00022598"/>
    </source>
</evidence>
<comment type="caution">
    <text evidence="8">The sequence shown here is derived from an EMBL/GenBank/DDBJ whole genome shotgun (WGS) entry which is preliminary data.</text>
</comment>
<keyword evidence="3 5" id="KW-0067">ATP-binding</keyword>
<dbReference type="FunFam" id="3.30.1490.20:FF:000003">
    <property type="entry name" value="acetyl-CoA carboxylase isoform X1"/>
    <property type="match status" value="1"/>
</dbReference>
<dbReference type="InterPro" id="IPR005479">
    <property type="entry name" value="CPAse_ATP-bd"/>
</dbReference>
<sequence>MRVLIANRGEIALRLIRACHELGWEAVAVYSEVDAEQPHVLAADAAVLLGPSAPQASYLNISALLEAARRTGCEAVHPGYGFLAENASFARAVEGAGLTWMGPSPAVIELLGSKVAARRLATQVGVPVVPGTEPLAHESEARRFAQEVGYPILLKAVGGGGGKGMRVVGSDRELADAFARASAEGQAFFNDPRVYAEKLIERPRHVEVQILADRYGHVVHLGERECSLQRRHQKLLEESPSPAVSPVLREKLGAAAVAVARAASYVTAGTVEFLLAPDGSFYFLEVNTRLQVEHPVTEVVYGVDLAQWMMRLALGEELTLRQEALVPRGHALECRLYAEDPARDFAPSPGKIQVYREPSGPGVRVDSGIAEGLVVPLDYDPILAKLIVWGESRGQTLCRLRRALGEFVVLGVRTTLPLFQALSVDPRFGAGKVDTGFLPEFLRQWRESHRPLAVALAAALQTLGVGSPAEPYGHEGELSPWREAGRQRLRSRWVP</sequence>
<dbReference type="InterPro" id="IPR011761">
    <property type="entry name" value="ATP-grasp"/>
</dbReference>
<evidence type="ECO:0000256" key="5">
    <source>
        <dbReference type="PROSITE-ProRule" id="PRU00409"/>
    </source>
</evidence>
<gene>
    <name evidence="8" type="ORF">EG19_00755</name>
</gene>
<evidence type="ECO:0008006" key="10">
    <source>
        <dbReference type="Google" id="ProtNLM"/>
    </source>
</evidence>
<evidence type="ECO:0000256" key="2">
    <source>
        <dbReference type="ARBA" id="ARBA00022741"/>
    </source>
</evidence>
<dbReference type="PROSITE" id="PS50975">
    <property type="entry name" value="ATP_GRASP"/>
    <property type="match status" value="1"/>
</dbReference>
<dbReference type="GO" id="GO:0016874">
    <property type="term" value="F:ligase activity"/>
    <property type="evidence" value="ECO:0007669"/>
    <property type="project" value="UniProtKB-KW"/>
</dbReference>
<name>A0A062XNG8_9BACT</name>
<evidence type="ECO:0000259" key="6">
    <source>
        <dbReference type="PROSITE" id="PS50975"/>
    </source>
</evidence>
<dbReference type="FunFam" id="3.40.50.20:FF:000010">
    <property type="entry name" value="Propionyl-CoA carboxylase subunit alpha"/>
    <property type="match status" value="1"/>
</dbReference>
<dbReference type="InterPro" id="IPR011054">
    <property type="entry name" value="Rudment_hybrid_motif"/>
</dbReference>
<dbReference type="SUPFAM" id="SSF56059">
    <property type="entry name" value="Glutathione synthetase ATP-binding domain-like"/>
    <property type="match status" value="1"/>
</dbReference>
<dbReference type="OrthoDB" id="9769961at2"/>
<evidence type="ECO:0000313" key="8">
    <source>
        <dbReference type="EMBL" id="KDA54127.1"/>
    </source>
</evidence>
<dbReference type="SUPFAM" id="SSF51246">
    <property type="entry name" value="Rudiment single hybrid motif"/>
    <property type="match status" value="1"/>
</dbReference>
<keyword evidence="1" id="KW-0436">Ligase</keyword>
<keyword evidence="9" id="KW-1185">Reference proteome</keyword>
<dbReference type="Pfam" id="PF02785">
    <property type="entry name" value="Biotin_carb_C"/>
    <property type="match status" value="1"/>
</dbReference>
<evidence type="ECO:0000256" key="3">
    <source>
        <dbReference type="ARBA" id="ARBA00022840"/>
    </source>
</evidence>
<dbReference type="Proteomes" id="UP000027284">
    <property type="component" value="Unassembled WGS sequence"/>
</dbReference>
<dbReference type="InterPro" id="IPR005481">
    <property type="entry name" value="BC-like_N"/>
</dbReference>
<dbReference type="AlphaFoldDB" id="A0A062XNG8"/>
<keyword evidence="4" id="KW-0092">Biotin</keyword>
<dbReference type="InterPro" id="IPR050856">
    <property type="entry name" value="Biotin_carboxylase_complex"/>
</dbReference>
<dbReference type="STRING" id="1312852.EG19_00755"/>
<dbReference type="Pfam" id="PF00289">
    <property type="entry name" value="Biotin_carb_N"/>
    <property type="match status" value="1"/>
</dbReference>
<evidence type="ECO:0000259" key="7">
    <source>
        <dbReference type="PROSITE" id="PS50979"/>
    </source>
</evidence>
<keyword evidence="2 5" id="KW-0547">Nucleotide-binding</keyword>
<dbReference type="PANTHER" id="PTHR18866:SF33">
    <property type="entry name" value="METHYLCROTONOYL-COA CARBOXYLASE SUBUNIT ALPHA, MITOCHONDRIAL-RELATED"/>
    <property type="match status" value="1"/>
</dbReference>
<dbReference type="Gene3D" id="3.30.470.20">
    <property type="entry name" value="ATP-grasp fold, B domain"/>
    <property type="match status" value="1"/>
</dbReference>
<dbReference type="Pfam" id="PF02786">
    <property type="entry name" value="CPSase_L_D2"/>
    <property type="match status" value="1"/>
</dbReference>